<name>A0A075H318_9ARCH</name>
<evidence type="ECO:0000313" key="1">
    <source>
        <dbReference type="EMBL" id="AIF09605.1"/>
    </source>
</evidence>
<dbReference type="AlphaFoldDB" id="A0A075H318"/>
<reference evidence="1" key="1">
    <citation type="journal article" date="2014" name="Genome Biol. Evol.">
        <title>Pangenome evidence for extensive interdomain horizontal transfer affecting lineage core and shell genes in uncultured planktonic thaumarchaeota and euryarchaeota.</title>
        <authorList>
            <person name="Deschamps P."/>
            <person name="Zivanovic Y."/>
            <person name="Moreira D."/>
            <person name="Rodriguez-Valera F."/>
            <person name="Lopez-Garcia P."/>
        </authorList>
    </citation>
    <scope>NUCLEOTIDE SEQUENCE</scope>
</reference>
<accession>A0A075H318</accession>
<proteinExistence type="predicted"/>
<dbReference type="EMBL" id="KF900867">
    <property type="protein sequence ID" value="AIF09605.1"/>
    <property type="molecule type" value="Genomic_DNA"/>
</dbReference>
<sequence>MTPGIGLMDRRLKTEKDAISLATSGILKNYKVEAAKIDTLETKYDDDAGDWYVALGWNDKKAIIKMDSVQAKISDIKEI</sequence>
<organism evidence="1">
    <name type="scientific">uncultured marine thaumarchaeote KM3_38_E02</name>
    <dbReference type="NCBI Taxonomy" id="1456138"/>
    <lineage>
        <taxon>Archaea</taxon>
        <taxon>Nitrososphaerota</taxon>
        <taxon>environmental samples</taxon>
    </lineage>
</organism>
<protein>
    <submittedName>
        <fullName evidence="1">Uncharacterized protein</fullName>
    </submittedName>
</protein>